<dbReference type="GO" id="GO:0016020">
    <property type="term" value="C:membrane"/>
    <property type="evidence" value="ECO:0007669"/>
    <property type="project" value="TreeGrafter"/>
</dbReference>
<dbReference type="OrthoDB" id="14833at2759"/>
<dbReference type="EMBL" id="CAJGYM010000012">
    <property type="protein sequence ID" value="CAD6189824.1"/>
    <property type="molecule type" value="Genomic_DNA"/>
</dbReference>
<dbReference type="FunFam" id="2.40.160.120:FF:000014">
    <property type="entry name" value="Oxysterol-binding protein"/>
    <property type="match status" value="1"/>
</dbReference>
<dbReference type="GO" id="GO:0005794">
    <property type="term" value="C:Golgi apparatus"/>
    <property type="evidence" value="ECO:0007669"/>
    <property type="project" value="TreeGrafter"/>
</dbReference>
<dbReference type="PANTHER" id="PTHR10972:SF200">
    <property type="entry name" value="OXYSTEROL-BINDING PROTEIN-RELATED PROTEIN 9"/>
    <property type="match status" value="1"/>
</dbReference>
<evidence type="ECO:0008006" key="3">
    <source>
        <dbReference type="Google" id="ProtNLM"/>
    </source>
</evidence>
<name>A0A8S1H3U3_9PELO</name>
<evidence type="ECO:0000313" key="2">
    <source>
        <dbReference type="Proteomes" id="UP000835052"/>
    </source>
</evidence>
<evidence type="ECO:0000313" key="1">
    <source>
        <dbReference type="EMBL" id="CAD6189824.1"/>
    </source>
</evidence>
<comment type="caution">
    <text evidence="1">The sequence shown here is derived from an EMBL/GenBank/DDBJ whole genome shotgun (WGS) entry which is preliminary data.</text>
</comment>
<dbReference type="PANTHER" id="PTHR10972">
    <property type="entry name" value="OXYSTEROL-BINDING PROTEIN-RELATED"/>
    <property type="match status" value="1"/>
</dbReference>
<dbReference type="GO" id="GO:0005829">
    <property type="term" value="C:cytosol"/>
    <property type="evidence" value="ECO:0007669"/>
    <property type="project" value="TreeGrafter"/>
</dbReference>
<organism evidence="1 2">
    <name type="scientific">Caenorhabditis auriculariae</name>
    <dbReference type="NCBI Taxonomy" id="2777116"/>
    <lineage>
        <taxon>Eukaryota</taxon>
        <taxon>Metazoa</taxon>
        <taxon>Ecdysozoa</taxon>
        <taxon>Nematoda</taxon>
        <taxon>Chromadorea</taxon>
        <taxon>Rhabditida</taxon>
        <taxon>Rhabditina</taxon>
        <taxon>Rhabditomorpha</taxon>
        <taxon>Rhabditoidea</taxon>
        <taxon>Rhabditidae</taxon>
        <taxon>Peloderinae</taxon>
        <taxon>Caenorhabditis</taxon>
    </lineage>
</organism>
<dbReference type="InterPro" id="IPR037239">
    <property type="entry name" value="OSBP_sf"/>
</dbReference>
<proteinExistence type="predicted"/>
<dbReference type="GO" id="GO:0032934">
    <property type="term" value="F:sterol binding"/>
    <property type="evidence" value="ECO:0007669"/>
    <property type="project" value="TreeGrafter"/>
</dbReference>
<sequence length="243" mass="27770">MGVSGFFVSHHPPVSAFYAEIPSKRISFNAHIYTKSSFLGLSIGVANIGEGIVRLHDFDEEYRITFPSGYGRSIMSTPWVELGGKVKVICEKTGYYADIEFLTKPFFNGKPHRVQGHIYKEGQKKALLSIRGEWNGVMFAKTPSGEESTFIDVKAAKEVKKECTPVLQQGERESRRLWRHVTAALLRNRIQIATTSKRMIEQRQRAEAKERQDKGEKWKTLLFEEDGEDGWVFKEPLGSKRRK</sequence>
<dbReference type="Gene3D" id="2.40.160.120">
    <property type="match status" value="1"/>
</dbReference>
<protein>
    <recommendedName>
        <fullName evidence="3">Oxysterol-binding protein</fullName>
    </recommendedName>
</protein>
<dbReference type="InterPro" id="IPR000648">
    <property type="entry name" value="Oxysterol-bd"/>
</dbReference>
<dbReference type="SUPFAM" id="SSF144000">
    <property type="entry name" value="Oxysterol-binding protein-like"/>
    <property type="match status" value="1"/>
</dbReference>
<dbReference type="FunFam" id="3.30.70.3490:FF:000001">
    <property type="entry name" value="Oxysterol-binding protein"/>
    <property type="match status" value="1"/>
</dbReference>
<gene>
    <name evidence="1" type="ORF">CAUJ_LOCUS5743</name>
</gene>
<dbReference type="Proteomes" id="UP000835052">
    <property type="component" value="Unassembled WGS sequence"/>
</dbReference>
<keyword evidence="2" id="KW-1185">Reference proteome</keyword>
<reference evidence="1" key="1">
    <citation type="submission" date="2020-10" db="EMBL/GenBank/DDBJ databases">
        <authorList>
            <person name="Kikuchi T."/>
        </authorList>
    </citation>
    <scope>NUCLEOTIDE SEQUENCE</scope>
    <source>
        <strain evidence="1">NKZ352</strain>
    </source>
</reference>
<accession>A0A8S1H3U3</accession>
<dbReference type="Gene3D" id="3.30.70.3490">
    <property type="match status" value="1"/>
</dbReference>
<dbReference type="AlphaFoldDB" id="A0A8S1H3U3"/>
<dbReference type="Pfam" id="PF01237">
    <property type="entry name" value="Oxysterol_BP"/>
    <property type="match status" value="1"/>
</dbReference>